<keyword evidence="3" id="KW-1185">Reference proteome</keyword>
<feature type="domain" description="Polymerase/histidinol phosphatase N-terminal" evidence="1">
    <location>
        <begin position="8"/>
        <end position="72"/>
    </location>
</feature>
<accession>A0AAE3FWG2</accession>
<dbReference type="SMART" id="SM00481">
    <property type="entry name" value="POLIIIAc"/>
    <property type="match status" value="1"/>
</dbReference>
<dbReference type="SUPFAM" id="SSF89550">
    <property type="entry name" value="PHP domain-like"/>
    <property type="match status" value="1"/>
</dbReference>
<dbReference type="InterPro" id="IPR016195">
    <property type="entry name" value="Pol/histidinol_Pase-like"/>
</dbReference>
<dbReference type="GO" id="GO:0004534">
    <property type="term" value="F:5'-3' RNA exonuclease activity"/>
    <property type="evidence" value="ECO:0007669"/>
    <property type="project" value="TreeGrafter"/>
</dbReference>
<gene>
    <name evidence="2" type="ORF">AArcSt2_03140</name>
</gene>
<dbReference type="Gene3D" id="1.10.150.650">
    <property type="match status" value="1"/>
</dbReference>
<proteinExistence type="predicted"/>
<sequence length="272" mass="28919">MSESPPTADLHLHTTVSDGILTVGDLPTAADAAGLNLIAVTDHDVIHPKIPAPVVALDSLTVVRGIELRVETPTEQIDLLGYAVSRTDALETELDRIQQNRIDRGAEIIESVESYLDIDLDIEPRTGLGRPHIARAIDASDAPYDVERAFDELIGNNGPCFVPRAVTSFEAGVELLTEACAVVSLAHPFRYEDSAAALELTSALDGVERYYPYGFAVDTGRVDALIEAHGLLATGGSDAHGETLGHAGLSGAKADTFRSALPKAERYTRLGA</sequence>
<reference evidence="2" key="1">
    <citation type="journal article" date="2022" name="Syst. Appl. Microbiol.">
        <title>Natronocalculus amylovorans gen. nov., sp. nov., and Natranaeroarchaeum aerophilus sp. nov., dominant culturable amylolytic natronoarchaea from hypersaline soda lakes in southwestern Siberia.</title>
        <authorList>
            <person name="Sorokin D.Y."/>
            <person name="Elcheninov A.G."/>
            <person name="Khizhniak T.V."/>
            <person name="Koenen M."/>
            <person name="Bale N.J."/>
            <person name="Damste J.S.S."/>
            <person name="Kublanov I.V."/>
        </authorList>
    </citation>
    <scope>NUCLEOTIDE SEQUENCE</scope>
    <source>
        <strain evidence="2">AArc-St2</strain>
    </source>
</reference>
<dbReference type="EMBL" id="JAKRVX010000001">
    <property type="protein sequence ID" value="MCL9815929.1"/>
    <property type="molecule type" value="Genomic_DNA"/>
</dbReference>
<evidence type="ECO:0000313" key="3">
    <source>
        <dbReference type="Proteomes" id="UP001203207"/>
    </source>
</evidence>
<evidence type="ECO:0000259" key="1">
    <source>
        <dbReference type="SMART" id="SM00481"/>
    </source>
</evidence>
<dbReference type="PANTHER" id="PTHR42924">
    <property type="entry name" value="EXONUCLEASE"/>
    <property type="match status" value="1"/>
</dbReference>
<organism evidence="2 3">
    <name type="scientific">Natronocalculus amylovorans</name>
    <dbReference type="NCBI Taxonomy" id="2917812"/>
    <lineage>
        <taxon>Archaea</taxon>
        <taxon>Methanobacteriati</taxon>
        <taxon>Methanobacteriota</taxon>
        <taxon>Stenosarchaea group</taxon>
        <taxon>Halobacteria</taxon>
        <taxon>Halobacteriales</taxon>
        <taxon>Haloferacaceae</taxon>
        <taxon>Natronocalculus</taxon>
    </lineage>
</organism>
<dbReference type="InterPro" id="IPR003141">
    <property type="entry name" value="Pol/His_phosphatase_N"/>
</dbReference>
<protein>
    <submittedName>
        <fullName evidence="2">PHP domain-containing protein</fullName>
    </submittedName>
</protein>
<dbReference type="InterPro" id="IPR052018">
    <property type="entry name" value="PHP_domain"/>
</dbReference>
<dbReference type="GO" id="GO:0035312">
    <property type="term" value="F:5'-3' DNA exonuclease activity"/>
    <property type="evidence" value="ECO:0007669"/>
    <property type="project" value="TreeGrafter"/>
</dbReference>
<dbReference type="PANTHER" id="PTHR42924:SF18">
    <property type="entry name" value="POLYMERASE_HISTIDINOL PHOSPHATASE N-TERMINAL DOMAIN-CONTAINING PROTEIN"/>
    <property type="match status" value="1"/>
</dbReference>
<dbReference type="Gene3D" id="3.20.20.140">
    <property type="entry name" value="Metal-dependent hydrolases"/>
    <property type="match status" value="1"/>
</dbReference>
<evidence type="ECO:0000313" key="2">
    <source>
        <dbReference type="EMBL" id="MCL9815929.1"/>
    </source>
</evidence>
<dbReference type="AlphaFoldDB" id="A0AAE3FWG2"/>
<reference evidence="2" key="2">
    <citation type="submission" date="2022-02" db="EMBL/GenBank/DDBJ databases">
        <authorList>
            <person name="Elcheninov A.G."/>
            <person name="Sorokin D.Y."/>
            <person name="Kublanov I.V."/>
        </authorList>
    </citation>
    <scope>NUCLEOTIDE SEQUENCE</scope>
    <source>
        <strain evidence="2">AArc-St2</strain>
    </source>
</reference>
<dbReference type="Proteomes" id="UP001203207">
    <property type="component" value="Unassembled WGS sequence"/>
</dbReference>
<name>A0AAE3FWG2_9EURY</name>
<dbReference type="RefSeq" id="WP_250582845.1">
    <property type="nucleotide sequence ID" value="NZ_JAKRVX010000001.1"/>
</dbReference>
<comment type="caution">
    <text evidence="2">The sequence shown here is derived from an EMBL/GenBank/DDBJ whole genome shotgun (WGS) entry which is preliminary data.</text>
</comment>